<organism evidence="1 3">
    <name type="scientific">Mycobacterium intracellulare subsp. chimaera</name>
    <dbReference type="NCBI Taxonomy" id="222805"/>
    <lineage>
        <taxon>Bacteria</taxon>
        <taxon>Bacillati</taxon>
        <taxon>Actinomycetota</taxon>
        <taxon>Actinomycetes</taxon>
        <taxon>Mycobacteriales</taxon>
        <taxon>Mycobacteriaceae</taxon>
        <taxon>Mycobacterium</taxon>
        <taxon>Mycobacterium avium complex (MAC)</taxon>
    </lineage>
</organism>
<dbReference type="AlphaFoldDB" id="A0A7U5MPF5"/>
<dbReference type="Proteomes" id="UP001529272">
    <property type="component" value="Unassembled WGS sequence"/>
</dbReference>
<keyword evidence="4" id="KW-1185">Reference proteome</keyword>
<accession>A0A7U5MPF5</accession>
<sequence length="69" mass="7738">MSTQVHAADGVVTMSDSEYDDMFDRIARKNMGISGREFLRRWDAGEFEGVDWDSVEGLRAVAMALPLAR</sequence>
<reference evidence="1 3" key="1">
    <citation type="journal article" date="2017" name="Lancet Infect. Dis.">
        <title>Global outbreak of severe Mycobacterium chimaera disease after cardiac surgery: a molecular epidemiological study.</title>
        <authorList>
            <person name="van Ingen J."/>
            <person name="Kohl T."/>
            <person name="Kranzer K."/>
            <person name="Hasse B."/>
            <person name="Keller P."/>
            <person name="Szafranska A."/>
            <person name="Hillemann D."/>
            <person name="Chand M."/>
            <person name="Schreiber P."/>
            <person name="Sommerstein R."/>
            <person name="Berger C."/>
            <person name="Genoni M."/>
            <person name="Ruegg C."/>
            <person name="Troillet N."/>
            <person name="Widmer A.F."/>
            <person name="Becker S.L."/>
            <person name="Herrmann M."/>
            <person name="Eckmanns T."/>
            <person name="Haller S."/>
            <person name="Hoeller C."/>
            <person name="Debast S.B."/>
            <person name="Wolfhagen M.J."/>
            <person name="Hopman J."/>
            <person name="Kluytmans J."/>
            <person name="Langelaar M."/>
            <person name="Notermans D.W."/>
            <person name="ten Oever J."/>
            <person name="van den Barselaar P."/>
            <person name="Vonk A.B.A."/>
            <person name="Vos M.C."/>
            <person name="Ahmed N."/>
            <person name="Brown T."/>
            <person name="Crook D."/>
            <person name="Lamagni T."/>
            <person name="Phin N."/>
            <person name="Smith E.G."/>
            <person name="Zambon M."/>
            <person name="Serr A."/>
            <person name="Goetting T."/>
            <person name="Ebner W."/>
            <person name="Thuermer A."/>
            <person name="Utpatel C."/>
            <person name="Sproer C."/>
            <person name="Bunk B."/>
            <person name="Nubel U."/>
            <person name="Bloemberg G."/>
            <person name="Bottger E."/>
            <person name="Niemann S."/>
            <person name="Wagner D."/>
            <person name="Sax H."/>
        </authorList>
    </citation>
    <scope>NUCLEOTIDE SEQUENCE [LARGE SCALE GENOMIC DNA]</scope>
    <source>
        <strain evidence="1 3">ZUERICH-2</strain>
    </source>
</reference>
<evidence type="ECO:0000313" key="3">
    <source>
        <dbReference type="Proteomes" id="UP000198286"/>
    </source>
</evidence>
<protein>
    <submittedName>
        <fullName evidence="1">Uncharacterized protein</fullName>
    </submittedName>
</protein>
<proteinExistence type="predicted"/>
<dbReference type="RefSeq" id="WP_089152192.1">
    <property type="nucleotide sequence ID" value="NZ_CP015267.1"/>
</dbReference>
<gene>
    <name evidence="1" type="ORF">MYCOZU2_04923</name>
    <name evidence="2" type="ORF">QRB35_19315</name>
</gene>
<evidence type="ECO:0000313" key="2">
    <source>
        <dbReference type="EMBL" id="MDM3928166.1"/>
    </source>
</evidence>
<evidence type="ECO:0000313" key="4">
    <source>
        <dbReference type="Proteomes" id="UP001529272"/>
    </source>
</evidence>
<dbReference type="EMBL" id="JASZZX010000019">
    <property type="protein sequence ID" value="MDM3928166.1"/>
    <property type="molecule type" value="Genomic_DNA"/>
</dbReference>
<evidence type="ECO:0000313" key="1">
    <source>
        <dbReference type="EMBL" id="ASL17285.1"/>
    </source>
</evidence>
<dbReference type="EMBL" id="CP015267">
    <property type="protein sequence ID" value="ASL17285.1"/>
    <property type="molecule type" value="Genomic_DNA"/>
</dbReference>
<dbReference type="Proteomes" id="UP000198286">
    <property type="component" value="Chromosome"/>
</dbReference>
<reference evidence="2" key="3">
    <citation type="submission" date="2023-06" db="EMBL/GenBank/DDBJ databases">
        <authorList>
            <person name="Spilker T."/>
        </authorList>
    </citation>
    <scope>NUCLEOTIDE SEQUENCE</scope>
    <source>
        <strain evidence="2">FLAC1071</strain>
    </source>
</reference>
<reference evidence="2" key="2">
    <citation type="submission" date="2023-06" db="EMBL/GenBank/DDBJ databases">
        <title>Itaconate inhibition of nontuberculous mycobacteria.</title>
        <authorList>
            <person name="Breen P."/>
            <person name="Zimbric M."/>
            <person name="Caverly L."/>
        </authorList>
    </citation>
    <scope>NUCLEOTIDE SEQUENCE</scope>
    <source>
        <strain evidence="2">FLAC1071</strain>
    </source>
</reference>
<name>A0A7U5MPF5_MYCIT</name>